<comment type="caution">
    <text evidence="1">The sequence shown here is derived from an EMBL/GenBank/DDBJ whole genome shotgun (WGS) entry which is preliminary data.</text>
</comment>
<protein>
    <submittedName>
        <fullName evidence="1">Uncharacterized protein</fullName>
    </submittedName>
</protein>
<keyword evidence="2" id="KW-1185">Reference proteome</keyword>
<reference evidence="2" key="1">
    <citation type="journal article" date="2019" name="Int. J. Syst. Evol. Microbiol.">
        <title>The Global Catalogue of Microorganisms (GCM) 10K type strain sequencing project: providing services to taxonomists for standard genome sequencing and annotation.</title>
        <authorList>
            <consortium name="The Broad Institute Genomics Platform"/>
            <consortium name="The Broad Institute Genome Sequencing Center for Infectious Disease"/>
            <person name="Wu L."/>
            <person name="Ma J."/>
        </authorList>
    </citation>
    <scope>NUCLEOTIDE SEQUENCE [LARGE SCALE GENOMIC DNA]</scope>
    <source>
        <strain evidence="2">CCM 9147</strain>
    </source>
</reference>
<sequence>MNEVSPNVGWWQSSPEISTKGIAYIGYDFGFSVSSVIVQKLNDGQWKDVGTYDLKLQDTTVIKLPQPITAQGWRLMANSDSSEWAVIEVDLGLQDNPTQHETPTQHEEPSDNRAILVVAMTTGLEKEYDLPMSDVNTFLNWYDARGAGTGPAKFEINKYSNNKGPFSKRKDYVIFNKILTFEVSEYSTK</sequence>
<dbReference type="EMBL" id="JBHTNZ010000004">
    <property type="protein sequence ID" value="MFD1460820.1"/>
    <property type="molecule type" value="Genomic_DNA"/>
</dbReference>
<evidence type="ECO:0000313" key="1">
    <source>
        <dbReference type="EMBL" id="MFD1460820.1"/>
    </source>
</evidence>
<dbReference type="RefSeq" id="WP_322098699.1">
    <property type="nucleotide sequence ID" value="NZ_JAFFQR010000029.1"/>
</dbReference>
<organism evidence="1 2">
    <name type="scientific">Paenibacillus farraposensis</name>
    <dbReference type="NCBI Taxonomy" id="2807095"/>
    <lineage>
        <taxon>Bacteria</taxon>
        <taxon>Bacillati</taxon>
        <taxon>Bacillota</taxon>
        <taxon>Bacilli</taxon>
        <taxon>Bacillales</taxon>
        <taxon>Paenibacillaceae</taxon>
        <taxon>Paenibacillus</taxon>
    </lineage>
</organism>
<proteinExistence type="predicted"/>
<dbReference type="Proteomes" id="UP001597340">
    <property type="component" value="Unassembled WGS sequence"/>
</dbReference>
<accession>A0ABW4D7W0</accession>
<gene>
    <name evidence="1" type="ORF">ACFQ5D_05045</name>
</gene>
<name>A0ABW4D7W0_9BACL</name>
<evidence type="ECO:0000313" key="2">
    <source>
        <dbReference type="Proteomes" id="UP001597340"/>
    </source>
</evidence>